<protein>
    <recommendedName>
        <fullName evidence="4">Cell shape determination protein CcmA</fullName>
    </recommendedName>
</protein>
<accession>A0A1F6GES4</accession>
<gene>
    <name evidence="2" type="ORF">A2527_03400</name>
</gene>
<evidence type="ECO:0008006" key="4">
    <source>
        <dbReference type="Google" id="ProtNLM"/>
    </source>
</evidence>
<comment type="similarity">
    <text evidence="1">Belongs to the bactofilin family.</text>
</comment>
<dbReference type="EMBL" id="MFNE01000010">
    <property type="protein sequence ID" value="OGG96616.1"/>
    <property type="molecule type" value="Genomic_DNA"/>
</dbReference>
<proteinExistence type="inferred from homology"/>
<comment type="caution">
    <text evidence="2">The sequence shown here is derived from an EMBL/GenBank/DDBJ whole genome shotgun (WGS) entry which is preliminary data.</text>
</comment>
<evidence type="ECO:0000256" key="1">
    <source>
        <dbReference type="ARBA" id="ARBA00044755"/>
    </source>
</evidence>
<sequence length="158" mass="17376">MIKRVLKKPKEEGGENSEALISGLLGTGSRFEGRISFSGALRIDGVVHGEILCKSGWPSKVIITENAEVEANIVADEVIVSGSLCGNIKAIDRLELRAPGRIEGLVYSSDFSIEDGALFQGECIMIRNLADDEKEAFKLEGFYEIHRQSSIYEDLRKD</sequence>
<dbReference type="PANTHER" id="PTHR35024:SF4">
    <property type="entry name" value="POLYMER-FORMING CYTOSKELETAL PROTEIN"/>
    <property type="match status" value="1"/>
</dbReference>
<dbReference type="STRING" id="1817772.A2527_03400"/>
<organism evidence="2 3">
    <name type="scientific">Candidatus Lambdaproteobacteria bacterium RIFOXYD2_FULL_50_16</name>
    <dbReference type="NCBI Taxonomy" id="1817772"/>
    <lineage>
        <taxon>Bacteria</taxon>
        <taxon>Pseudomonadati</taxon>
        <taxon>Pseudomonadota</taxon>
        <taxon>Candidatus Lambdaproteobacteria</taxon>
    </lineage>
</organism>
<dbReference type="PANTHER" id="PTHR35024">
    <property type="entry name" value="HYPOTHETICAL CYTOSOLIC PROTEIN"/>
    <property type="match status" value="1"/>
</dbReference>
<dbReference type="Pfam" id="PF04519">
    <property type="entry name" value="Bactofilin"/>
    <property type="match status" value="1"/>
</dbReference>
<dbReference type="InterPro" id="IPR007607">
    <property type="entry name" value="BacA/B"/>
</dbReference>
<evidence type="ECO:0000313" key="2">
    <source>
        <dbReference type="EMBL" id="OGG96616.1"/>
    </source>
</evidence>
<name>A0A1F6GES4_9PROT</name>
<dbReference type="AlphaFoldDB" id="A0A1F6GES4"/>
<reference evidence="2 3" key="1">
    <citation type="journal article" date="2016" name="Nat. Commun.">
        <title>Thousands of microbial genomes shed light on interconnected biogeochemical processes in an aquifer system.</title>
        <authorList>
            <person name="Anantharaman K."/>
            <person name="Brown C.T."/>
            <person name="Hug L.A."/>
            <person name="Sharon I."/>
            <person name="Castelle C.J."/>
            <person name="Probst A.J."/>
            <person name="Thomas B.C."/>
            <person name="Singh A."/>
            <person name="Wilkins M.J."/>
            <person name="Karaoz U."/>
            <person name="Brodie E.L."/>
            <person name="Williams K.H."/>
            <person name="Hubbard S.S."/>
            <person name="Banfield J.F."/>
        </authorList>
    </citation>
    <scope>NUCLEOTIDE SEQUENCE [LARGE SCALE GENOMIC DNA]</scope>
</reference>
<evidence type="ECO:0000313" key="3">
    <source>
        <dbReference type="Proteomes" id="UP000178449"/>
    </source>
</evidence>
<dbReference type="Proteomes" id="UP000178449">
    <property type="component" value="Unassembled WGS sequence"/>
</dbReference>